<protein>
    <recommendedName>
        <fullName evidence="2">Thiamine-monophosphate kinase</fullName>
        <shortName evidence="2">TMP kinase</shortName>
        <shortName evidence="2">Thiamine-phosphate kinase</shortName>
        <ecNumber evidence="2">2.7.4.16</ecNumber>
    </recommendedName>
</protein>
<keyword evidence="2 4" id="KW-0808">Transferase</keyword>
<feature type="binding site" evidence="2">
    <location>
        <position position="60"/>
    </location>
    <ligand>
        <name>Mg(2+)</name>
        <dbReference type="ChEBI" id="CHEBI:18420"/>
        <label>2</label>
    </ligand>
</feature>
<keyword evidence="5" id="KW-1185">Reference proteome</keyword>
<dbReference type="GO" id="GO:0000287">
    <property type="term" value="F:magnesium ion binding"/>
    <property type="evidence" value="ECO:0007669"/>
    <property type="project" value="UniProtKB-UniRule"/>
</dbReference>
<feature type="binding site" evidence="2">
    <location>
        <position position="131"/>
    </location>
    <ligand>
        <name>ATP</name>
        <dbReference type="ChEBI" id="CHEBI:30616"/>
    </ligand>
</feature>
<dbReference type="Proteomes" id="UP000326944">
    <property type="component" value="Chromosome"/>
</dbReference>
<dbReference type="RefSeq" id="WP_152307169.1">
    <property type="nucleotide sequence ID" value="NZ_CP043617.1"/>
</dbReference>
<feature type="domain" description="PurM-like N-terminal" evidence="3">
    <location>
        <begin position="17"/>
        <end position="122"/>
    </location>
</feature>
<dbReference type="InterPro" id="IPR036676">
    <property type="entry name" value="PurM-like_C_sf"/>
</dbReference>
<evidence type="ECO:0000313" key="5">
    <source>
        <dbReference type="Proteomes" id="UP000326944"/>
    </source>
</evidence>
<feature type="binding site" evidence="2">
    <location>
        <position position="60"/>
    </location>
    <ligand>
        <name>Mg(2+)</name>
        <dbReference type="ChEBI" id="CHEBI:18420"/>
        <label>3</label>
    </ligand>
</feature>
<feature type="binding site" evidence="2">
    <location>
        <position position="29"/>
    </location>
    <ligand>
        <name>Mg(2+)</name>
        <dbReference type="ChEBI" id="CHEBI:18420"/>
        <label>4</label>
    </ligand>
</feature>
<evidence type="ECO:0000259" key="3">
    <source>
        <dbReference type="Pfam" id="PF00586"/>
    </source>
</evidence>
<feature type="binding site" evidence="2">
    <location>
        <position position="190"/>
    </location>
    <ligand>
        <name>Mg(2+)</name>
        <dbReference type="ChEBI" id="CHEBI:18420"/>
        <label>3</label>
    </ligand>
</feature>
<dbReference type="EMBL" id="CP043617">
    <property type="protein sequence ID" value="QFR49226.1"/>
    <property type="molecule type" value="Genomic_DNA"/>
</dbReference>
<feature type="binding site" evidence="2">
    <location>
        <position position="225"/>
    </location>
    <ligand>
        <name>substrate</name>
    </ligand>
</feature>
<dbReference type="EC" id="2.7.4.16" evidence="2"/>
<feature type="binding site" evidence="2">
    <location>
        <position position="38"/>
    </location>
    <ligand>
        <name>substrate</name>
    </ligand>
</feature>
<accession>A0A5P8P0H9</accession>
<dbReference type="PANTHER" id="PTHR30270:SF0">
    <property type="entry name" value="THIAMINE-MONOPHOSPHATE KINASE"/>
    <property type="match status" value="1"/>
</dbReference>
<comment type="similarity">
    <text evidence="2">Belongs to the thiamine-monophosphate kinase family.</text>
</comment>
<dbReference type="GO" id="GO:0005524">
    <property type="term" value="F:ATP binding"/>
    <property type="evidence" value="ECO:0007669"/>
    <property type="project" value="UniProtKB-UniRule"/>
</dbReference>
<evidence type="ECO:0000256" key="2">
    <source>
        <dbReference type="HAMAP-Rule" id="MF_02128"/>
    </source>
</evidence>
<dbReference type="NCBIfam" id="NF004354">
    <property type="entry name" value="PRK05731.2-3"/>
    <property type="match status" value="1"/>
</dbReference>
<comment type="caution">
    <text evidence="2">Lacks conserved residue(s) required for the propagation of feature annotation.</text>
</comment>
<reference evidence="4 5" key="1">
    <citation type="submission" date="2019-09" db="EMBL/GenBank/DDBJ databases">
        <title>Sulfurimonas gotlandica sp. nov., a chemoautotrophic and psychrotolerant epsilonproteobacterium isolated from a pelagic redoxcline, and an emended description of the genus Sulfurimonas.</title>
        <authorList>
            <person name="Wang S."/>
            <person name="Jiang L."/>
            <person name="Shao S."/>
        </authorList>
    </citation>
    <scope>NUCLEOTIDE SEQUENCE [LARGE SCALE GENOMIC DNA]</scope>
    <source>
        <strain evidence="4 5">GYSZ_1</strain>
    </source>
</reference>
<dbReference type="PANTHER" id="PTHR30270">
    <property type="entry name" value="THIAMINE-MONOPHOSPHATE KINASE"/>
    <property type="match status" value="1"/>
</dbReference>
<dbReference type="GO" id="GO:0009228">
    <property type="term" value="P:thiamine biosynthetic process"/>
    <property type="evidence" value="ECO:0007669"/>
    <property type="project" value="UniProtKB-KW"/>
</dbReference>
<dbReference type="GO" id="GO:0009229">
    <property type="term" value="P:thiamine diphosphate biosynthetic process"/>
    <property type="evidence" value="ECO:0007669"/>
    <property type="project" value="UniProtKB-UniRule"/>
</dbReference>
<feature type="binding site" evidence="2">
    <location>
        <position position="60"/>
    </location>
    <ligand>
        <name>Mg(2+)</name>
        <dbReference type="ChEBI" id="CHEBI:18420"/>
        <label>4</label>
    </ligand>
</feature>
<organism evidence="4 5">
    <name type="scientific">Sulfurimonas lithotrophica</name>
    <dbReference type="NCBI Taxonomy" id="2590022"/>
    <lineage>
        <taxon>Bacteria</taxon>
        <taxon>Pseudomonadati</taxon>
        <taxon>Campylobacterota</taxon>
        <taxon>Epsilonproteobacteria</taxon>
        <taxon>Campylobacterales</taxon>
        <taxon>Sulfurimonadaceae</taxon>
        <taxon>Sulfurimonas</taxon>
    </lineage>
</organism>
<comment type="function">
    <text evidence="2">Catalyzes the ATP-dependent phosphorylation of thiamine-monophosphate (TMP) to form thiamine-pyrophosphate (TPP), the active form of vitamin B1.</text>
</comment>
<dbReference type="Gene3D" id="3.30.1330.10">
    <property type="entry name" value="PurM-like, N-terminal domain"/>
    <property type="match status" value="1"/>
</dbReference>
<proteinExistence type="inferred from homology"/>
<dbReference type="HAMAP" id="MF_02128">
    <property type="entry name" value="TMP_kinase"/>
    <property type="match status" value="1"/>
</dbReference>
<feature type="binding site" evidence="2">
    <location>
        <position position="108"/>
    </location>
    <ligand>
        <name>Mg(2+)</name>
        <dbReference type="ChEBI" id="CHEBI:18420"/>
        <label>1</label>
    </ligand>
</feature>
<keyword evidence="2" id="KW-0479">Metal-binding</keyword>
<keyword evidence="2" id="KW-0547">Nucleotide-binding</keyword>
<feature type="binding site" evidence="2">
    <location>
        <position position="19"/>
    </location>
    <ligand>
        <name>Mg(2+)</name>
        <dbReference type="ChEBI" id="CHEBI:18420"/>
        <label>3</label>
    </ligand>
</feature>
<feature type="binding site" evidence="2">
    <location>
        <position position="31"/>
    </location>
    <ligand>
        <name>Mg(2+)</name>
        <dbReference type="ChEBI" id="CHEBI:18420"/>
        <label>2</label>
    </ligand>
</feature>
<dbReference type="KEGG" id="sulg:FJR48_05580"/>
<dbReference type="UniPathway" id="UPA00060">
    <property type="reaction ID" value="UER00142"/>
</dbReference>
<dbReference type="SUPFAM" id="SSF56042">
    <property type="entry name" value="PurM C-terminal domain-like"/>
    <property type="match status" value="1"/>
</dbReference>
<dbReference type="OrthoDB" id="9802811at2"/>
<sequence>MNLEDYFISRFNNVSIGDDGACIENFVYSKDAFFENVHFKTEWMSYYQIAKKAMFVNISDAIAMNAKPMYALLAVAMPKTITKHQMSELVRGFEDIAKKYSVEIIGGDTIANTKLDITVTIISKTNKPLYRKGVRKNDVFAYTGELGKSKKDLTKLLRGGKINEKSKFIDIKLRDKFISQNMRFLNAGMDISDGLFTDLDKMMHVNNIGIKFYKNIDKKIGCSGEEYEMLISFDKRHKKAMIRRSKLSRTKLTIFAKVKRVKNIFKCKANHF</sequence>
<feature type="binding site" evidence="2">
    <location>
        <position position="193"/>
    </location>
    <ligand>
        <name>Mg(2+)</name>
        <dbReference type="ChEBI" id="CHEBI:18420"/>
        <label>5</label>
    </ligand>
</feature>
<keyword evidence="2" id="KW-0067">ATP-binding</keyword>
<comment type="miscellaneous">
    <text evidence="2">Reaction mechanism of ThiL seems to utilize a direct, inline transfer of the gamma-phosphate of ATP to TMP rather than a phosphorylated enzyme intermediate.</text>
</comment>
<comment type="pathway">
    <text evidence="2">Cofactor biosynthesis; thiamine diphosphate biosynthesis; thiamine diphosphate from thiamine phosphate: step 1/1.</text>
</comment>
<evidence type="ECO:0000256" key="1">
    <source>
        <dbReference type="ARBA" id="ARBA00022977"/>
    </source>
</evidence>
<dbReference type="Pfam" id="PF00586">
    <property type="entry name" value="AIRS"/>
    <property type="match status" value="1"/>
</dbReference>
<feature type="binding site" evidence="2">
    <location>
        <position position="192"/>
    </location>
    <ligand>
        <name>ATP</name>
        <dbReference type="ChEBI" id="CHEBI:30616"/>
    </ligand>
</feature>
<feature type="binding site" evidence="2">
    <location>
        <position position="31"/>
    </location>
    <ligand>
        <name>Mg(2+)</name>
        <dbReference type="ChEBI" id="CHEBI:18420"/>
        <label>1</label>
    </ligand>
</feature>
<keyword evidence="2 4" id="KW-0418">Kinase</keyword>
<dbReference type="GO" id="GO:0009030">
    <property type="term" value="F:thiamine-phosphate kinase activity"/>
    <property type="evidence" value="ECO:0007669"/>
    <property type="project" value="UniProtKB-UniRule"/>
</dbReference>
<dbReference type="InterPro" id="IPR006283">
    <property type="entry name" value="ThiL-like"/>
</dbReference>
<gene>
    <name evidence="2" type="primary">thiL</name>
    <name evidence="4" type="ORF">FJR48_05580</name>
</gene>
<dbReference type="InterPro" id="IPR016188">
    <property type="entry name" value="PurM-like_N"/>
</dbReference>
<dbReference type="CDD" id="cd02194">
    <property type="entry name" value="ThiL"/>
    <property type="match status" value="1"/>
</dbReference>
<name>A0A5P8P0H9_9BACT</name>
<dbReference type="SUPFAM" id="SSF55326">
    <property type="entry name" value="PurM N-terminal domain-like"/>
    <property type="match status" value="1"/>
</dbReference>
<keyword evidence="1 2" id="KW-0784">Thiamine biosynthesis</keyword>
<comment type="catalytic activity">
    <reaction evidence="2">
        <text>thiamine phosphate + ATP = thiamine diphosphate + ADP</text>
        <dbReference type="Rhea" id="RHEA:15913"/>
        <dbReference type="ChEBI" id="CHEBI:30616"/>
        <dbReference type="ChEBI" id="CHEBI:37575"/>
        <dbReference type="ChEBI" id="CHEBI:58937"/>
        <dbReference type="ChEBI" id="CHEBI:456216"/>
        <dbReference type="EC" id="2.7.4.16"/>
    </reaction>
</comment>
<keyword evidence="2" id="KW-0460">Magnesium</keyword>
<dbReference type="Gene3D" id="3.90.650.10">
    <property type="entry name" value="PurM-like C-terminal domain"/>
    <property type="match status" value="1"/>
</dbReference>
<feature type="binding site" evidence="2">
    <location>
        <position position="19"/>
    </location>
    <ligand>
        <name>Mg(2+)</name>
        <dbReference type="ChEBI" id="CHEBI:18420"/>
        <label>4</label>
    </ligand>
</feature>
<evidence type="ECO:0000313" key="4">
    <source>
        <dbReference type="EMBL" id="QFR49226.1"/>
    </source>
</evidence>
<dbReference type="InterPro" id="IPR036921">
    <property type="entry name" value="PurM-like_N_sf"/>
</dbReference>
<dbReference type="AlphaFoldDB" id="A0A5P8P0H9"/>
<feature type="binding site" evidence="2">
    <location>
        <begin position="107"/>
        <end position="108"/>
    </location>
    <ligand>
        <name>ATP</name>
        <dbReference type="ChEBI" id="CHEBI:30616"/>
    </ligand>
</feature>